<keyword evidence="6 15" id="KW-0863">Zinc-finger</keyword>
<proteinExistence type="inferred from homology"/>
<comment type="catalytic activity">
    <reaction evidence="14">
        <text>2'-deoxyribonucleotide-(2'-deoxyribose 5'-phosphate)-2'-deoxyribonucleotide-DNA = a 3'-end 2'-deoxyribonucleotide-(2,3-dehydro-2,3-deoxyribose 5'-phosphate)-DNA + a 5'-end 5'-phospho-2'-deoxyribonucleoside-DNA + H(+)</text>
        <dbReference type="Rhea" id="RHEA:66592"/>
        <dbReference type="Rhea" id="RHEA-COMP:13180"/>
        <dbReference type="Rhea" id="RHEA-COMP:16897"/>
        <dbReference type="Rhea" id="RHEA-COMP:17067"/>
        <dbReference type="ChEBI" id="CHEBI:15378"/>
        <dbReference type="ChEBI" id="CHEBI:136412"/>
        <dbReference type="ChEBI" id="CHEBI:157695"/>
        <dbReference type="ChEBI" id="CHEBI:167181"/>
        <dbReference type="EC" id="4.2.99.18"/>
    </reaction>
</comment>
<dbReference type="EC" id="4.2.99.18" evidence="3"/>
<keyword evidence="4" id="KW-0479">Metal-binding</keyword>
<evidence type="ECO:0000256" key="10">
    <source>
        <dbReference type="ARBA" id="ARBA00023204"/>
    </source>
</evidence>
<dbReference type="SUPFAM" id="SSF46946">
    <property type="entry name" value="S13-like H2TH domain"/>
    <property type="match status" value="1"/>
</dbReference>
<dbReference type="Gene3D" id="3.20.190.10">
    <property type="entry name" value="MutM-like, N-terminal"/>
    <property type="match status" value="1"/>
</dbReference>
<dbReference type="Pfam" id="PF06827">
    <property type="entry name" value="zf-FPG_IleRS"/>
    <property type="match status" value="1"/>
</dbReference>
<feature type="domain" description="Formamidopyrimidine-DNA glycosylase catalytic" evidence="17">
    <location>
        <begin position="2"/>
        <end position="153"/>
    </location>
</feature>
<evidence type="ECO:0000256" key="8">
    <source>
        <dbReference type="ARBA" id="ARBA00022833"/>
    </source>
</evidence>
<keyword evidence="11" id="KW-0456">Lyase</keyword>
<reference evidence="19" key="1">
    <citation type="journal article" date="2019" name="Int. J. Syst. Evol. Microbiol.">
        <title>The Global Catalogue of Microorganisms (GCM) 10K type strain sequencing project: providing services to taxonomists for standard genome sequencing and annotation.</title>
        <authorList>
            <consortium name="The Broad Institute Genomics Platform"/>
            <consortium name="The Broad Institute Genome Sequencing Center for Infectious Disease"/>
            <person name="Wu L."/>
            <person name="Ma J."/>
        </authorList>
    </citation>
    <scope>NUCLEOTIDE SEQUENCE [LARGE SCALE GENOMIC DNA]</scope>
    <source>
        <strain evidence="19">CCUG 59778</strain>
    </source>
</reference>
<dbReference type="Proteomes" id="UP001596157">
    <property type="component" value="Unassembled WGS sequence"/>
</dbReference>
<feature type="domain" description="FPG-type" evidence="16">
    <location>
        <begin position="221"/>
        <end position="255"/>
    </location>
</feature>
<evidence type="ECO:0000256" key="14">
    <source>
        <dbReference type="ARBA" id="ARBA00044632"/>
    </source>
</evidence>
<dbReference type="Pfam" id="PF01149">
    <property type="entry name" value="Fapy_DNA_glyco"/>
    <property type="match status" value="1"/>
</dbReference>
<gene>
    <name evidence="18" type="ORF">ACFPM7_19530</name>
</gene>
<evidence type="ECO:0000313" key="19">
    <source>
        <dbReference type="Proteomes" id="UP001596157"/>
    </source>
</evidence>
<evidence type="ECO:0000256" key="5">
    <source>
        <dbReference type="ARBA" id="ARBA00022763"/>
    </source>
</evidence>
<organism evidence="18 19">
    <name type="scientific">Actinokineospora guangxiensis</name>
    <dbReference type="NCBI Taxonomy" id="1490288"/>
    <lineage>
        <taxon>Bacteria</taxon>
        <taxon>Bacillati</taxon>
        <taxon>Actinomycetota</taxon>
        <taxon>Actinomycetes</taxon>
        <taxon>Pseudonocardiales</taxon>
        <taxon>Pseudonocardiaceae</taxon>
        <taxon>Actinokineospora</taxon>
    </lineage>
</organism>
<comment type="cofactor">
    <cofactor evidence="1">
        <name>Zn(2+)</name>
        <dbReference type="ChEBI" id="CHEBI:29105"/>
    </cofactor>
</comment>
<evidence type="ECO:0000256" key="11">
    <source>
        <dbReference type="ARBA" id="ARBA00023239"/>
    </source>
</evidence>
<name>A0ABW0ESY3_9PSEU</name>
<keyword evidence="7" id="KW-0378">Hydrolase</keyword>
<comment type="similarity">
    <text evidence="2">Belongs to the FPG family.</text>
</comment>
<dbReference type="InterPro" id="IPR012319">
    <property type="entry name" value="FPG_cat"/>
</dbReference>
<dbReference type="SMART" id="SM01232">
    <property type="entry name" value="H2TH"/>
    <property type="match status" value="1"/>
</dbReference>
<evidence type="ECO:0000259" key="16">
    <source>
        <dbReference type="PROSITE" id="PS51066"/>
    </source>
</evidence>
<keyword evidence="8" id="KW-0862">Zinc</keyword>
<keyword evidence="13" id="KW-0326">Glycosidase</keyword>
<evidence type="ECO:0000256" key="3">
    <source>
        <dbReference type="ARBA" id="ARBA00012720"/>
    </source>
</evidence>
<evidence type="ECO:0000256" key="15">
    <source>
        <dbReference type="PROSITE-ProRule" id="PRU00391"/>
    </source>
</evidence>
<protein>
    <recommendedName>
        <fullName evidence="3">DNA-(apurinic or apyrimidinic site) lyase</fullName>
        <ecNumber evidence="3">4.2.99.18</ecNumber>
    </recommendedName>
</protein>
<evidence type="ECO:0000256" key="6">
    <source>
        <dbReference type="ARBA" id="ARBA00022771"/>
    </source>
</evidence>
<dbReference type="PANTHER" id="PTHR42697:SF1">
    <property type="entry name" value="ENDONUCLEASE 8"/>
    <property type="match status" value="1"/>
</dbReference>
<dbReference type="CDD" id="cd08971">
    <property type="entry name" value="AcNei2_N"/>
    <property type="match status" value="1"/>
</dbReference>
<evidence type="ECO:0000256" key="4">
    <source>
        <dbReference type="ARBA" id="ARBA00022723"/>
    </source>
</evidence>
<dbReference type="SUPFAM" id="SSF57716">
    <property type="entry name" value="Glucocorticoid receptor-like (DNA-binding domain)"/>
    <property type="match status" value="1"/>
</dbReference>
<dbReference type="Gene3D" id="1.10.8.50">
    <property type="match status" value="1"/>
</dbReference>
<evidence type="ECO:0000256" key="2">
    <source>
        <dbReference type="ARBA" id="ARBA00009409"/>
    </source>
</evidence>
<evidence type="ECO:0000256" key="1">
    <source>
        <dbReference type="ARBA" id="ARBA00001947"/>
    </source>
</evidence>
<dbReference type="InterPro" id="IPR044090">
    <property type="entry name" value="Nei2_N"/>
</dbReference>
<dbReference type="InterPro" id="IPR035937">
    <property type="entry name" value="FPG_N"/>
</dbReference>
<dbReference type="InterPro" id="IPR010979">
    <property type="entry name" value="Ribosomal_uS13-like_H2TH"/>
</dbReference>
<evidence type="ECO:0000313" key="18">
    <source>
        <dbReference type="EMBL" id="MFC5289249.1"/>
    </source>
</evidence>
<keyword evidence="19" id="KW-1185">Reference proteome</keyword>
<evidence type="ECO:0000256" key="7">
    <source>
        <dbReference type="ARBA" id="ARBA00022801"/>
    </source>
</evidence>
<keyword evidence="9" id="KW-0238">DNA-binding</keyword>
<dbReference type="PROSITE" id="PS51068">
    <property type="entry name" value="FPG_CAT"/>
    <property type="match status" value="1"/>
</dbReference>
<dbReference type="SMART" id="SM00898">
    <property type="entry name" value="Fapy_DNA_glyco"/>
    <property type="match status" value="1"/>
</dbReference>
<dbReference type="InterPro" id="IPR015886">
    <property type="entry name" value="H2TH_FPG"/>
</dbReference>
<dbReference type="EMBL" id="JBHSKF010000010">
    <property type="protein sequence ID" value="MFC5289249.1"/>
    <property type="molecule type" value="Genomic_DNA"/>
</dbReference>
<accession>A0ABW0ESY3</accession>
<comment type="caution">
    <text evidence="18">The sequence shown here is derived from an EMBL/GenBank/DDBJ whole genome shotgun (WGS) entry which is preliminary data.</text>
</comment>
<keyword evidence="5" id="KW-0227">DNA damage</keyword>
<evidence type="ECO:0000256" key="12">
    <source>
        <dbReference type="ARBA" id="ARBA00023268"/>
    </source>
</evidence>
<sequence length="260" mass="29068">MPEGDTVFRTAARLREALAEHPLTRGELRHPRLSTVDLAGRVVVGVRPVGKHLFVRFDRDLSLHNHLRMDGIWQIGVPGQRWRRPAHQIRAWLATAERQAIGFHLHDLALVPTGEEDRVVGHLGPDLLDPAWGPELAAEAAARLRADGGRELGQALLDQRVMAGVGNVYKSEVCAVLRVTPWTPVAEVDADRAVQVSRDLLYRNRMRPERITTGDPRRPQWVYGRARYPCARCGGRVTRVGTEERVTYYCPACQAGPGPR</sequence>
<evidence type="ECO:0000256" key="13">
    <source>
        <dbReference type="ARBA" id="ARBA00023295"/>
    </source>
</evidence>
<keyword evidence="10" id="KW-0234">DNA repair</keyword>
<dbReference type="PROSITE" id="PS51066">
    <property type="entry name" value="ZF_FPG_2"/>
    <property type="match status" value="1"/>
</dbReference>
<dbReference type="InterPro" id="IPR010663">
    <property type="entry name" value="Znf_FPG/IleRS"/>
</dbReference>
<dbReference type="RefSeq" id="WP_378249096.1">
    <property type="nucleotide sequence ID" value="NZ_JBHSKF010000010.1"/>
</dbReference>
<evidence type="ECO:0000259" key="17">
    <source>
        <dbReference type="PROSITE" id="PS51068"/>
    </source>
</evidence>
<keyword evidence="12" id="KW-0511">Multifunctional enzyme</keyword>
<dbReference type="PROSITE" id="PS01242">
    <property type="entry name" value="ZF_FPG_1"/>
    <property type="match status" value="1"/>
</dbReference>
<dbReference type="PANTHER" id="PTHR42697">
    <property type="entry name" value="ENDONUCLEASE 8"/>
    <property type="match status" value="1"/>
</dbReference>
<evidence type="ECO:0000256" key="9">
    <source>
        <dbReference type="ARBA" id="ARBA00023125"/>
    </source>
</evidence>
<dbReference type="InterPro" id="IPR000214">
    <property type="entry name" value="Znf_DNA_glyclase/AP_lyase"/>
</dbReference>
<dbReference type="InterPro" id="IPR015887">
    <property type="entry name" value="DNA_glyclase_Znf_dom_DNA_BS"/>
</dbReference>
<dbReference type="SUPFAM" id="SSF81624">
    <property type="entry name" value="N-terminal domain of MutM-like DNA repair proteins"/>
    <property type="match status" value="1"/>
</dbReference>